<reference evidence="1 2" key="1">
    <citation type="journal article" date="2019" name="Sci. Rep.">
        <title>Orb-weaving spider Araneus ventricosus genome elucidates the spidroin gene catalogue.</title>
        <authorList>
            <person name="Kono N."/>
            <person name="Nakamura H."/>
            <person name="Ohtoshi R."/>
            <person name="Moran D.A.P."/>
            <person name="Shinohara A."/>
            <person name="Yoshida Y."/>
            <person name="Fujiwara M."/>
            <person name="Mori M."/>
            <person name="Tomita M."/>
            <person name="Arakawa K."/>
        </authorList>
    </citation>
    <scope>NUCLEOTIDE SEQUENCE [LARGE SCALE GENOMIC DNA]</scope>
</reference>
<dbReference type="Proteomes" id="UP000499080">
    <property type="component" value="Unassembled WGS sequence"/>
</dbReference>
<evidence type="ECO:0000313" key="1">
    <source>
        <dbReference type="EMBL" id="GBN36207.1"/>
    </source>
</evidence>
<gene>
    <name evidence="1" type="ORF">AVEN_188147_1</name>
</gene>
<name>A0A4Y2NDP7_ARAVE</name>
<dbReference type="EMBL" id="BGPR01008805">
    <property type="protein sequence ID" value="GBN36207.1"/>
    <property type="molecule type" value="Genomic_DNA"/>
</dbReference>
<comment type="caution">
    <text evidence="1">The sequence shown here is derived from an EMBL/GenBank/DDBJ whole genome shotgun (WGS) entry which is preliminary data.</text>
</comment>
<evidence type="ECO:0000313" key="2">
    <source>
        <dbReference type="Proteomes" id="UP000499080"/>
    </source>
</evidence>
<organism evidence="1 2">
    <name type="scientific">Araneus ventricosus</name>
    <name type="common">Orbweaver spider</name>
    <name type="synonym">Epeira ventricosa</name>
    <dbReference type="NCBI Taxonomy" id="182803"/>
    <lineage>
        <taxon>Eukaryota</taxon>
        <taxon>Metazoa</taxon>
        <taxon>Ecdysozoa</taxon>
        <taxon>Arthropoda</taxon>
        <taxon>Chelicerata</taxon>
        <taxon>Arachnida</taxon>
        <taxon>Araneae</taxon>
        <taxon>Araneomorphae</taxon>
        <taxon>Entelegynae</taxon>
        <taxon>Araneoidea</taxon>
        <taxon>Araneidae</taxon>
        <taxon>Araneus</taxon>
    </lineage>
</organism>
<keyword evidence="2" id="KW-1185">Reference proteome</keyword>
<dbReference type="AlphaFoldDB" id="A0A4Y2NDP7"/>
<sequence>MPLWSPYTVSSYRSSCQTSNKKADRAAHNYSSPGENSWTKFMSENQRIFSLLAFNIPCRAELVIAHTGHHPTKERYFNISKKETHRTRNSKVKMPMLKKYSVYISVFVLSVFLSFPK</sequence>
<protein>
    <submittedName>
        <fullName evidence="1">Uncharacterized protein</fullName>
    </submittedName>
</protein>
<accession>A0A4Y2NDP7</accession>
<proteinExistence type="predicted"/>